<dbReference type="Pfam" id="PF09084">
    <property type="entry name" value="NMT1"/>
    <property type="match status" value="1"/>
</dbReference>
<evidence type="ECO:0000259" key="5">
    <source>
        <dbReference type="SMART" id="SM00062"/>
    </source>
</evidence>
<accession>A0A239F0I8</accession>
<dbReference type="GO" id="GO:0042918">
    <property type="term" value="P:alkanesulfonate transmembrane transport"/>
    <property type="evidence" value="ECO:0007669"/>
    <property type="project" value="TreeGrafter"/>
</dbReference>
<comment type="similarity">
    <text evidence="2">Belongs to the bacterial solute-binding protein SsuA/TauA family.</text>
</comment>
<feature type="chain" id="PRO_5012195908" evidence="4">
    <location>
        <begin position="41"/>
        <end position="352"/>
    </location>
</feature>
<organism evidence="6 7">
    <name type="scientific">Noviherbaspirillum humi</name>
    <dbReference type="NCBI Taxonomy" id="1688639"/>
    <lineage>
        <taxon>Bacteria</taxon>
        <taxon>Pseudomonadati</taxon>
        <taxon>Pseudomonadota</taxon>
        <taxon>Betaproteobacteria</taxon>
        <taxon>Burkholderiales</taxon>
        <taxon>Oxalobacteraceae</taxon>
        <taxon>Noviherbaspirillum</taxon>
    </lineage>
</organism>
<feature type="signal peptide" evidence="4">
    <location>
        <begin position="1"/>
        <end position="40"/>
    </location>
</feature>
<dbReference type="InterPro" id="IPR015168">
    <property type="entry name" value="SsuA/THI5"/>
</dbReference>
<dbReference type="EMBL" id="FZOT01000003">
    <property type="protein sequence ID" value="SNS50345.1"/>
    <property type="molecule type" value="Genomic_DNA"/>
</dbReference>
<evidence type="ECO:0000313" key="7">
    <source>
        <dbReference type="Proteomes" id="UP000198284"/>
    </source>
</evidence>
<evidence type="ECO:0000313" key="6">
    <source>
        <dbReference type="EMBL" id="SNS50345.1"/>
    </source>
</evidence>
<dbReference type="GO" id="GO:0042597">
    <property type="term" value="C:periplasmic space"/>
    <property type="evidence" value="ECO:0007669"/>
    <property type="project" value="UniProtKB-SubCell"/>
</dbReference>
<dbReference type="SUPFAM" id="SSF53850">
    <property type="entry name" value="Periplasmic binding protein-like II"/>
    <property type="match status" value="1"/>
</dbReference>
<dbReference type="PANTHER" id="PTHR30024">
    <property type="entry name" value="ALIPHATIC SULFONATES-BINDING PROTEIN-RELATED"/>
    <property type="match status" value="1"/>
</dbReference>
<gene>
    <name evidence="6" type="ORF">SAMN06265795_103110</name>
</gene>
<protein>
    <submittedName>
        <fullName evidence="6">ABC-type nitrate/sulfonate/bicarbonate transport system, substrate-binding protein</fullName>
    </submittedName>
</protein>
<dbReference type="RefSeq" id="WP_245844800.1">
    <property type="nucleotide sequence ID" value="NZ_FZOT01000003.1"/>
</dbReference>
<evidence type="ECO:0000256" key="1">
    <source>
        <dbReference type="ARBA" id="ARBA00004418"/>
    </source>
</evidence>
<dbReference type="Gene3D" id="3.40.190.10">
    <property type="entry name" value="Periplasmic binding protein-like II"/>
    <property type="match status" value="2"/>
</dbReference>
<keyword evidence="3 4" id="KW-0732">Signal</keyword>
<name>A0A239F0I8_9BURK</name>
<dbReference type="InterPro" id="IPR001638">
    <property type="entry name" value="Solute-binding_3/MltF_N"/>
</dbReference>
<dbReference type="AlphaFoldDB" id="A0A239F0I8"/>
<evidence type="ECO:0000256" key="4">
    <source>
        <dbReference type="SAM" id="SignalP"/>
    </source>
</evidence>
<comment type="subcellular location">
    <subcellularLocation>
        <location evidence="1">Periplasm</location>
    </subcellularLocation>
</comment>
<dbReference type="Proteomes" id="UP000198284">
    <property type="component" value="Unassembled WGS sequence"/>
</dbReference>
<dbReference type="PANTHER" id="PTHR30024:SF47">
    <property type="entry name" value="TAURINE-BINDING PERIPLASMIC PROTEIN"/>
    <property type="match status" value="1"/>
</dbReference>
<proteinExistence type="inferred from homology"/>
<keyword evidence="7" id="KW-1185">Reference proteome</keyword>
<sequence length="352" mass="38562">MKAGGSHAADNHDITETTIMRLTRVLTLFLTALAIGCAHAADDKPLEVIVFPGGFNWPIWVAQDKGLFAADKVKVNVTPTPSSVFQLTGLIDGKFDIAMTAVDNLVAYREGQGEAPKTGPDLVAVMGADRGFLKLVGAPEIKRIEDLKGKTVSVDARNTGYALVLFELLERAGLKEPDYSVERAGGVLQRFQALMEGRQAATMLISPFEVQAQAKGYNVLATASESLGAYQGLVAGVRQSWAEQNRESLQGFIHAYASAVEWLYDPANKAEALQIFAKNMQNATPQMAETSYRILLDPATGMQRRAAFDPQGFQQVLKLREKWGEPRKQLGEPSRYYDGRYYEAAMRPASTR</sequence>
<feature type="domain" description="Solute-binding protein family 3/N-terminal" evidence="5">
    <location>
        <begin position="56"/>
        <end position="266"/>
    </location>
</feature>
<reference evidence="6 7" key="1">
    <citation type="submission" date="2017-06" db="EMBL/GenBank/DDBJ databases">
        <authorList>
            <person name="Kim H.J."/>
            <person name="Triplett B.A."/>
        </authorList>
    </citation>
    <scope>NUCLEOTIDE SEQUENCE [LARGE SCALE GENOMIC DNA]</scope>
    <source>
        <strain evidence="6 7">U15</strain>
    </source>
</reference>
<dbReference type="SMART" id="SM00062">
    <property type="entry name" value="PBPb"/>
    <property type="match status" value="1"/>
</dbReference>
<evidence type="ECO:0000256" key="2">
    <source>
        <dbReference type="ARBA" id="ARBA00010742"/>
    </source>
</evidence>
<evidence type="ECO:0000256" key="3">
    <source>
        <dbReference type="ARBA" id="ARBA00022729"/>
    </source>
</evidence>